<feature type="domain" description="Metallo-beta-lactamase" evidence="1">
    <location>
        <begin position="39"/>
        <end position="213"/>
    </location>
</feature>
<dbReference type="Proteomes" id="UP000188879">
    <property type="component" value="Unassembled WGS sequence"/>
</dbReference>
<accession>A0A1V2H324</accession>
<dbReference type="RefSeq" id="WP_076957481.1">
    <property type="nucleotide sequence ID" value="NZ_MLCO01000093.1"/>
</dbReference>
<dbReference type="SMART" id="SM00849">
    <property type="entry name" value="Lactamase_B"/>
    <property type="match status" value="1"/>
</dbReference>
<gene>
    <name evidence="2" type="ORF">BKE38_11415</name>
</gene>
<reference evidence="2 3" key="1">
    <citation type="submission" date="2016-10" db="EMBL/GenBank/DDBJ databases">
        <title>Draft Genome sequence of Roseomonas sp. strain M3.</title>
        <authorList>
            <person name="Subhash Y."/>
            <person name="Lee S."/>
        </authorList>
    </citation>
    <scope>NUCLEOTIDE SEQUENCE [LARGE SCALE GENOMIC DNA]</scope>
    <source>
        <strain evidence="2 3">M3</strain>
    </source>
</reference>
<name>A0A1V2H324_9PROT</name>
<dbReference type="Gene3D" id="3.60.15.10">
    <property type="entry name" value="Ribonuclease Z/Hydroxyacylglutathione hydrolase-like"/>
    <property type="match status" value="1"/>
</dbReference>
<organism evidence="2 3">
    <name type="scientific">Teichococcus deserti</name>
    <dbReference type="NCBI Taxonomy" id="1817963"/>
    <lineage>
        <taxon>Bacteria</taxon>
        <taxon>Pseudomonadati</taxon>
        <taxon>Pseudomonadota</taxon>
        <taxon>Alphaproteobacteria</taxon>
        <taxon>Acetobacterales</taxon>
        <taxon>Roseomonadaceae</taxon>
        <taxon>Roseomonas</taxon>
    </lineage>
</organism>
<dbReference type="GO" id="GO:0016787">
    <property type="term" value="F:hydrolase activity"/>
    <property type="evidence" value="ECO:0007669"/>
    <property type="project" value="UniProtKB-KW"/>
</dbReference>
<keyword evidence="3" id="KW-1185">Reference proteome</keyword>
<evidence type="ECO:0000259" key="1">
    <source>
        <dbReference type="SMART" id="SM00849"/>
    </source>
</evidence>
<dbReference type="InterPro" id="IPR001279">
    <property type="entry name" value="Metallo-B-lactamas"/>
</dbReference>
<evidence type="ECO:0000313" key="3">
    <source>
        <dbReference type="Proteomes" id="UP000188879"/>
    </source>
</evidence>
<protein>
    <submittedName>
        <fullName evidence="2">MBL fold metallo-hydrolase</fullName>
    </submittedName>
</protein>
<comment type="caution">
    <text evidence="2">The sequence shown here is derived from an EMBL/GenBank/DDBJ whole genome shotgun (WGS) entry which is preliminary data.</text>
</comment>
<dbReference type="SUPFAM" id="SSF56281">
    <property type="entry name" value="Metallo-hydrolase/oxidoreductase"/>
    <property type="match status" value="1"/>
</dbReference>
<dbReference type="EMBL" id="MLCO01000093">
    <property type="protein sequence ID" value="ONG53817.1"/>
    <property type="molecule type" value="Genomic_DNA"/>
</dbReference>
<dbReference type="Pfam" id="PF12706">
    <property type="entry name" value="Lactamase_B_2"/>
    <property type="match status" value="1"/>
</dbReference>
<sequence length="262" mass="28756">MNVTFLGCGGSAGVPQLGGADAAGDWGVCDPAEARNARMRSSILIEAADGRRLLVDAGPDLRRQLLDCRIARVDALLVTHGHADHIMGLDEFRPLNRAIGEAIPVYATAETLAELKARFDYIFRPPTPPVFYRPALTPHVVRAGEVVEIAGFPVRLFRQDHKVMDTLGLRIGNFAYSTDVVVMPEESLAQLEGLDTWIVGCFQRKPHSVHANLDLVLEWVARLKPRRTVLTHMGHDLDWAWLQANLPPGVEAAHDGLVLDIA</sequence>
<dbReference type="AlphaFoldDB" id="A0A1V2H324"/>
<evidence type="ECO:0000313" key="2">
    <source>
        <dbReference type="EMBL" id="ONG53817.1"/>
    </source>
</evidence>
<dbReference type="InterPro" id="IPR036866">
    <property type="entry name" value="RibonucZ/Hydroxyglut_hydro"/>
</dbReference>
<proteinExistence type="predicted"/>
<dbReference type="CDD" id="cd16279">
    <property type="entry name" value="metallo-hydrolase-like_MBL-fold"/>
    <property type="match status" value="1"/>
</dbReference>
<keyword evidence="2" id="KW-0378">Hydrolase</keyword>
<dbReference type="PANTHER" id="PTHR42663">
    <property type="entry name" value="HYDROLASE C777.06C-RELATED-RELATED"/>
    <property type="match status" value="1"/>
</dbReference>
<dbReference type="PANTHER" id="PTHR42663:SF6">
    <property type="entry name" value="HYDROLASE C777.06C-RELATED"/>
    <property type="match status" value="1"/>
</dbReference>
<dbReference type="OrthoDB" id="9781189at2"/>